<dbReference type="InterPro" id="IPR002885">
    <property type="entry name" value="PPR_rpt"/>
</dbReference>
<dbReference type="AlphaFoldDB" id="A0AB40BHU2"/>
<keyword evidence="1" id="KW-0677">Repeat</keyword>
<dbReference type="NCBIfam" id="TIGR00756">
    <property type="entry name" value="PPR"/>
    <property type="match status" value="9"/>
</dbReference>
<dbReference type="InterPro" id="IPR011990">
    <property type="entry name" value="TPR-like_helical_dom_sf"/>
</dbReference>
<keyword evidence="3" id="KW-1185">Reference proteome</keyword>
<dbReference type="RefSeq" id="XP_039126152.1">
    <property type="nucleotide sequence ID" value="XM_039270218.1"/>
</dbReference>
<protein>
    <submittedName>
        <fullName evidence="4 5">Pentatricopeptide repeat-containing protein At2g13600-like</fullName>
    </submittedName>
</protein>
<organism evidence="3 4">
    <name type="scientific">Dioscorea cayennensis subsp. rotundata</name>
    <name type="common">White Guinea yam</name>
    <name type="synonym">Dioscorea rotundata</name>
    <dbReference type="NCBI Taxonomy" id="55577"/>
    <lineage>
        <taxon>Eukaryota</taxon>
        <taxon>Viridiplantae</taxon>
        <taxon>Streptophyta</taxon>
        <taxon>Embryophyta</taxon>
        <taxon>Tracheophyta</taxon>
        <taxon>Spermatophyta</taxon>
        <taxon>Magnoliopsida</taxon>
        <taxon>Liliopsida</taxon>
        <taxon>Dioscoreales</taxon>
        <taxon>Dioscoreaceae</taxon>
        <taxon>Dioscorea</taxon>
    </lineage>
</organism>
<feature type="repeat" description="PPR" evidence="2">
    <location>
        <begin position="503"/>
        <end position="537"/>
    </location>
</feature>
<feature type="repeat" description="PPR" evidence="2">
    <location>
        <begin position="403"/>
        <end position="437"/>
    </location>
</feature>
<dbReference type="InterPro" id="IPR046960">
    <property type="entry name" value="PPR_At4g14850-like_plant"/>
</dbReference>
<feature type="repeat" description="PPR" evidence="2">
    <location>
        <begin position="108"/>
        <end position="142"/>
    </location>
</feature>
<evidence type="ECO:0000313" key="6">
    <source>
        <dbReference type="RefSeq" id="XP_039126153.1"/>
    </source>
</evidence>
<evidence type="ECO:0000313" key="8">
    <source>
        <dbReference type="RefSeq" id="XP_039126155.1"/>
    </source>
</evidence>
<dbReference type="GO" id="GO:0009451">
    <property type="term" value="P:RNA modification"/>
    <property type="evidence" value="ECO:0007669"/>
    <property type="project" value="InterPro"/>
</dbReference>
<dbReference type="PROSITE" id="PS51375">
    <property type="entry name" value="PPR"/>
    <property type="match status" value="5"/>
</dbReference>
<accession>A0AB40BHU2</accession>
<evidence type="ECO:0000256" key="2">
    <source>
        <dbReference type="PROSITE-ProRule" id="PRU00708"/>
    </source>
</evidence>
<feature type="repeat" description="PPR" evidence="2">
    <location>
        <begin position="271"/>
        <end position="305"/>
    </location>
</feature>
<dbReference type="RefSeq" id="XP_039126155.1">
    <property type="nucleotide sequence ID" value="XM_039270221.1"/>
</dbReference>
<evidence type="ECO:0000313" key="3">
    <source>
        <dbReference type="Proteomes" id="UP001515500"/>
    </source>
</evidence>
<evidence type="ECO:0000256" key="1">
    <source>
        <dbReference type="ARBA" id="ARBA00022737"/>
    </source>
</evidence>
<proteinExistence type="predicted"/>
<gene>
    <name evidence="4 5 6 7 8" type="primary">LOC120262151</name>
</gene>
<sequence>MKASIRRLVSVPKSIHALARADLIKPAIGSLILCRSLGDPVPPDSFVAILKSVSSPKSLMCGKQLHAHMVVTDFNHDTLVQNYLIVMYGKCGSLDDAHSVFRLMSRKNLHSWNTLIDCYCKFGSLSKAQQLFVEMPQRDAVSWNTMISGYDHHGPCEVALEFFVRMRQSECVVDHFGVSSAISACCNLRFMNNGKEIHGLSHKVGLDLHLQVGSALVELYGKCQLIEDAVRVFEGMVFREQFTWNSMLAGYIECSNINEALHFFGVMQGKDVVSWTMLISGCSRHQMNEEAVELFHMMQEAGLWPDQLCFVSALNACVQMLDLEEGLNIHGQILKFGFQADAIIGSVLVALYARCGWFDSAKRVANALDYIDEFSLSVLISEYAKHGRIDCAYELFESSEAKTLPLWNALIGGYADLGLDEEALATFRQMKMDGINGDDFTFGSLILVSENLGSRYGEQIHSQTIKMGVESSVFVSSALIDMYSSSLVCEAAINIFNAIPKTNLVSWNAMISGYALNNMNSEAILTFQLMAVSRIKPDNISFSLILESCSSLFSLPGGMQVHAMAYKLGFESDVVVGSALVDLYGKCGNMHAASRAFSDIHVPTVVSWTALLSGFVRHGMWDAAKEIFKRMPQKNVVSWNTLISGHAKHGSGLEAFELYSQMTELGQFPDYISFISLLTVCGDSLLEEPGKQVHGQIIKTGYYRNAYVSTALNKMYQKLGNSPDKSNLCSSFCFPKFGDIRSVSEADAVSVDSGIA</sequence>
<evidence type="ECO:0000313" key="7">
    <source>
        <dbReference type="RefSeq" id="XP_039126154.1"/>
    </source>
</evidence>
<dbReference type="FunFam" id="1.25.40.10:FF:000073">
    <property type="entry name" value="Pentatricopeptide repeat-containing protein chloroplastic"/>
    <property type="match status" value="1"/>
</dbReference>
<dbReference type="Gene3D" id="1.25.40.10">
    <property type="entry name" value="Tetratricopeptide repeat domain"/>
    <property type="match status" value="5"/>
</dbReference>
<dbReference type="GO" id="GO:0003723">
    <property type="term" value="F:RNA binding"/>
    <property type="evidence" value="ECO:0007669"/>
    <property type="project" value="InterPro"/>
</dbReference>
<dbReference type="PANTHER" id="PTHR47926:SF423">
    <property type="entry name" value="REPEAT-CONTAINING PROTEIN, PUTATIVE-RELATED"/>
    <property type="match status" value="1"/>
</dbReference>
<name>A0AB40BHU2_DIOCR</name>
<reference evidence="4 5" key="1">
    <citation type="submission" date="2025-04" db="UniProtKB">
        <authorList>
            <consortium name="RefSeq"/>
        </authorList>
    </citation>
    <scope>IDENTIFICATION</scope>
</reference>
<dbReference type="Pfam" id="PF01535">
    <property type="entry name" value="PPR"/>
    <property type="match status" value="6"/>
</dbReference>
<dbReference type="Pfam" id="PF13041">
    <property type="entry name" value="PPR_2"/>
    <property type="match status" value="2"/>
</dbReference>
<dbReference type="RefSeq" id="XP_039126153.1">
    <property type="nucleotide sequence ID" value="XM_039270219.1"/>
</dbReference>
<dbReference type="RefSeq" id="XP_039126151.1">
    <property type="nucleotide sequence ID" value="XM_039270217.1"/>
</dbReference>
<dbReference type="Proteomes" id="UP001515500">
    <property type="component" value="Chromosome 5"/>
</dbReference>
<evidence type="ECO:0000313" key="4">
    <source>
        <dbReference type="RefSeq" id="XP_039126151.1"/>
    </source>
</evidence>
<feature type="repeat" description="PPR" evidence="2">
    <location>
        <begin position="604"/>
        <end position="638"/>
    </location>
</feature>
<dbReference type="GeneID" id="120262151"/>
<dbReference type="FunFam" id="1.25.40.10:FF:000442">
    <property type="entry name" value="Pentatricopeptide repeat-containing protein At3g49710"/>
    <property type="match status" value="1"/>
</dbReference>
<evidence type="ECO:0000313" key="5">
    <source>
        <dbReference type="RefSeq" id="XP_039126152.1"/>
    </source>
</evidence>
<dbReference type="RefSeq" id="XP_039126154.1">
    <property type="nucleotide sequence ID" value="XM_039270220.1"/>
</dbReference>
<dbReference type="PANTHER" id="PTHR47926">
    <property type="entry name" value="PENTATRICOPEPTIDE REPEAT-CONTAINING PROTEIN"/>
    <property type="match status" value="1"/>
</dbReference>